<dbReference type="InParanoid" id="E9GTT7"/>
<proteinExistence type="predicted"/>
<protein>
    <submittedName>
        <fullName evidence="2">Uncharacterized protein</fullName>
    </submittedName>
</protein>
<sequence>MMGNSATSRWVYLTVGLIVMAELVTVSGRGHIDYPSSFGPKERRKRQVDQNDAFSLLSSLSRPAGGTPAAQTANGAATGKQLDLNNNAFGGLIGGIFNQALSNLARPVNNGGGVNSGLGVFGNPQAWANFGANPQGVPFQQQPGGGDVSFPGKVTPTTTTTKATTTAKAKATTTVKATNSKLTTTTKNPPTEITIINLADVPGW</sequence>
<keyword evidence="1" id="KW-0732">Signal</keyword>
<dbReference type="HOGENOM" id="CLU_1391507_0_0_1"/>
<gene>
    <name evidence="2" type="ORF">DAPPUDRAFT_225816</name>
</gene>
<feature type="chain" id="PRO_5003241461" evidence="1">
    <location>
        <begin position="29"/>
        <end position="204"/>
    </location>
</feature>
<dbReference type="KEGG" id="dpx:DAPPUDRAFT_225816"/>
<dbReference type="AlphaFoldDB" id="E9GTT7"/>
<feature type="signal peptide" evidence="1">
    <location>
        <begin position="1"/>
        <end position="28"/>
    </location>
</feature>
<evidence type="ECO:0000256" key="1">
    <source>
        <dbReference type="SAM" id="SignalP"/>
    </source>
</evidence>
<name>E9GTT7_DAPPU</name>
<reference evidence="2 3" key="1">
    <citation type="journal article" date="2011" name="Science">
        <title>The ecoresponsive genome of Daphnia pulex.</title>
        <authorList>
            <person name="Colbourne J.K."/>
            <person name="Pfrender M.E."/>
            <person name="Gilbert D."/>
            <person name="Thomas W.K."/>
            <person name="Tucker A."/>
            <person name="Oakley T.H."/>
            <person name="Tokishita S."/>
            <person name="Aerts A."/>
            <person name="Arnold G.J."/>
            <person name="Basu M.K."/>
            <person name="Bauer D.J."/>
            <person name="Caceres C.E."/>
            <person name="Carmel L."/>
            <person name="Casola C."/>
            <person name="Choi J.H."/>
            <person name="Detter J.C."/>
            <person name="Dong Q."/>
            <person name="Dusheyko S."/>
            <person name="Eads B.D."/>
            <person name="Frohlich T."/>
            <person name="Geiler-Samerotte K.A."/>
            <person name="Gerlach D."/>
            <person name="Hatcher P."/>
            <person name="Jogdeo S."/>
            <person name="Krijgsveld J."/>
            <person name="Kriventseva E.V."/>
            <person name="Kultz D."/>
            <person name="Laforsch C."/>
            <person name="Lindquist E."/>
            <person name="Lopez J."/>
            <person name="Manak J.R."/>
            <person name="Muller J."/>
            <person name="Pangilinan J."/>
            <person name="Patwardhan R.P."/>
            <person name="Pitluck S."/>
            <person name="Pritham E.J."/>
            <person name="Rechtsteiner A."/>
            <person name="Rho M."/>
            <person name="Rogozin I.B."/>
            <person name="Sakarya O."/>
            <person name="Salamov A."/>
            <person name="Schaack S."/>
            <person name="Shapiro H."/>
            <person name="Shiga Y."/>
            <person name="Skalitzky C."/>
            <person name="Smith Z."/>
            <person name="Souvorov A."/>
            <person name="Sung W."/>
            <person name="Tang Z."/>
            <person name="Tsuchiya D."/>
            <person name="Tu H."/>
            <person name="Vos H."/>
            <person name="Wang M."/>
            <person name="Wolf Y.I."/>
            <person name="Yamagata H."/>
            <person name="Yamada T."/>
            <person name="Ye Y."/>
            <person name="Shaw J.R."/>
            <person name="Andrews J."/>
            <person name="Crease T.J."/>
            <person name="Tang H."/>
            <person name="Lucas S.M."/>
            <person name="Robertson H.M."/>
            <person name="Bork P."/>
            <person name="Koonin E.V."/>
            <person name="Zdobnov E.M."/>
            <person name="Grigoriev I.V."/>
            <person name="Lynch M."/>
            <person name="Boore J.L."/>
        </authorList>
    </citation>
    <scope>NUCLEOTIDE SEQUENCE [LARGE SCALE GENOMIC DNA]</scope>
</reference>
<accession>E9GTT7</accession>
<organism evidence="2 3">
    <name type="scientific">Daphnia pulex</name>
    <name type="common">Water flea</name>
    <dbReference type="NCBI Taxonomy" id="6669"/>
    <lineage>
        <taxon>Eukaryota</taxon>
        <taxon>Metazoa</taxon>
        <taxon>Ecdysozoa</taxon>
        <taxon>Arthropoda</taxon>
        <taxon>Crustacea</taxon>
        <taxon>Branchiopoda</taxon>
        <taxon>Diplostraca</taxon>
        <taxon>Cladocera</taxon>
        <taxon>Anomopoda</taxon>
        <taxon>Daphniidae</taxon>
        <taxon>Daphnia</taxon>
    </lineage>
</organism>
<dbReference type="EMBL" id="GL732564">
    <property type="protein sequence ID" value="EFX77130.1"/>
    <property type="molecule type" value="Genomic_DNA"/>
</dbReference>
<evidence type="ECO:0000313" key="2">
    <source>
        <dbReference type="EMBL" id="EFX77130.1"/>
    </source>
</evidence>
<evidence type="ECO:0000313" key="3">
    <source>
        <dbReference type="Proteomes" id="UP000000305"/>
    </source>
</evidence>
<dbReference type="Proteomes" id="UP000000305">
    <property type="component" value="Unassembled WGS sequence"/>
</dbReference>
<keyword evidence="3" id="KW-1185">Reference proteome</keyword>